<evidence type="ECO:0000256" key="6">
    <source>
        <dbReference type="ARBA" id="ARBA00044231"/>
    </source>
</evidence>
<dbReference type="SUPFAM" id="SSF46579">
    <property type="entry name" value="Prefoldin"/>
    <property type="match status" value="1"/>
</dbReference>
<comment type="subunit">
    <text evidence="2 7">Heterohexamer of two alpha and four beta subunits.</text>
</comment>
<keyword evidence="7" id="KW-0963">Cytoplasm</keyword>
<evidence type="ECO:0000256" key="4">
    <source>
        <dbReference type="ARBA" id="ARBA00025077"/>
    </source>
</evidence>
<proteinExistence type="inferred from homology"/>
<dbReference type="NCBIfam" id="TIGR00293">
    <property type="entry name" value="prefoldin subunit alpha"/>
    <property type="match status" value="1"/>
</dbReference>
<evidence type="ECO:0000313" key="9">
    <source>
        <dbReference type="EMBL" id="HIH22012.1"/>
    </source>
</evidence>
<keyword evidence="8" id="KW-0175">Coiled coil</keyword>
<dbReference type="PANTHER" id="PTHR12674:SF2">
    <property type="entry name" value="PREFOLDIN SUBUNIT 5"/>
    <property type="match status" value="1"/>
</dbReference>
<dbReference type="GO" id="GO:0051082">
    <property type="term" value="F:unfolded protein binding"/>
    <property type="evidence" value="ECO:0007669"/>
    <property type="project" value="UniProtKB-UniRule"/>
</dbReference>
<evidence type="ECO:0000313" key="10">
    <source>
        <dbReference type="Proteomes" id="UP000590964"/>
    </source>
</evidence>
<organism evidence="9 10">
    <name type="scientific">Candidatus Iainarchaeum sp</name>
    <dbReference type="NCBI Taxonomy" id="3101447"/>
    <lineage>
        <taxon>Archaea</taxon>
        <taxon>Candidatus Iainarchaeota</taxon>
        <taxon>Candidatus Iainarchaeia</taxon>
        <taxon>Candidatus Iainarchaeales</taxon>
        <taxon>Candidatus Iainarchaeaceae</taxon>
        <taxon>Candidatus Iainarchaeum</taxon>
    </lineage>
</organism>
<evidence type="ECO:0000256" key="8">
    <source>
        <dbReference type="SAM" id="Coils"/>
    </source>
</evidence>
<dbReference type="InterPro" id="IPR004127">
    <property type="entry name" value="Prefoldin_subunit_alpha"/>
</dbReference>
<gene>
    <name evidence="7 9" type="primary">pfdA</name>
    <name evidence="9" type="ORF">HA222_05145</name>
</gene>
<dbReference type="AlphaFoldDB" id="A0A7J4JW56"/>
<dbReference type="GO" id="GO:0005737">
    <property type="term" value="C:cytoplasm"/>
    <property type="evidence" value="ECO:0007669"/>
    <property type="project" value="UniProtKB-SubCell"/>
</dbReference>
<reference evidence="10" key="1">
    <citation type="journal article" date="2020" name="bioRxiv">
        <title>A rank-normalized archaeal taxonomy based on genome phylogeny resolves widespread incomplete and uneven classifications.</title>
        <authorList>
            <person name="Rinke C."/>
            <person name="Chuvochina M."/>
            <person name="Mussig A.J."/>
            <person name="Chaumeil P.-A."/>
            <person name="Waite D.W."/>
            <person name="Whitman W.B."/>
            <person name="Parks D.H."/>
            <person name="Hugenholtz P."/>
        </authorList>
    </citation>
    <scope>NUCLEOTIDE SEQUENCE [LARGE SCALE GENOMIC DNA]</scope>
</reference>
<dbReference type="Gene3D" id="1.10.287.370">
    <property type="match status" value="1"/>
</dbReference>
<comment type="caution">
    <text evidence="9">The sequence shown here is derived from an EMBL/GenBank/DDBJ whole genome shotgun (WGS) entry which is preliminary data.</text>
</comment>
<dbReference type="GO" id="GO:0016272">
    <property type="term" value="C:prefoldin complex"/>
    <property type="evidence" value="ECO:0007669"/>
    <property type="project" value="UniProtKB-UniRule"/>
</dbReference>
<sequence length="148" mass="16379">MATEEKEKEITLTGNQVAGMLEREKSQLNSLNQQLGQMQQITGELKASAEALKEIGKQKNLKVLVPLGSGVMVEAQLENTETVKLSLPGNIIANRKREDAIKHLEKQAEEAGKQFEGLQKQFQQTATNVNNLSQLIQAAQKKAQEQKL</sequence>
<dbReference type="Proteomes" id="UP000590964">
    <property type="component" value="Unassembled WGS sequence"/>
</dbReference>
<feature type="coiled-coil region" evidence="8">
    <location>
        <begin position="94"/>
        <end position="121"/>
    </location>
</feature>
<accession>A0A7J4JW56</accession>
<dbReference type="Pfam" id="PF02996">
    <property type="entry name" value="Prefoldin"/>
    <property type="match status" value="1"/>
</dbReference>
<comment type="function">
    <text evidence="4 7">Molecular chaperone capable of stabilizing a range of proteins. Seems to fulfill an ATP-independent, HSP70-like function in archaeal de novo protein folding.</text>
</comment>
<dbReference type="GO" id="GO:0006457">
    <property type="term" value="P:protein folding"/>
    <property type="evidence" value="ECO:0007669"/>
    <property type="project" value="UniProtKB-UniRule"/>
</dbReference>
<comment type="subcellular location">
    <subcellularLocation>
        <location evidence="7">Cytoplasm</location>
    </subcellularLocation>
</comment>
<evidence type="ECO:0000256" key="7">
    <source>
        <dbReference type="HAMAP-Rule" id="MF_00308"/>
    </source>
</evidence>
<evidence type="ECO:0000256" key="1">
    <source>
        <dbReference type="ARBA" id="ARBA00010048"/>
    </source>
</evidence>
<dbReference type="InterPro" id="IPR011599">
    <property type="entry name" value="PFD_alpha_archaea"/>
</dbReference>
<dbReference type="InterPro" id="IPR009053">
    <property type="entry name" value="Prefoldin"/>
</dbReference>
<evidence type="ECO:0000256" key="2">
    <source>
        <dbReference type="ARBA" id="ARBA00011716"/>
    </source>
</evidence>
<dbReference type="EMBL" id="DUFW01000090">
    <property type="protein sequence ID" value="HIH22012.1"/>
    <property type="molecule type" value="Genomic_DNA"/>
</dbReference>
<name>A0A7J4JW56_9ARCH</name>
<comment type="similarity">
    <text evidence="1">Belongs to the prefoldin subunit alpha family.</text>
</comment>
<evidence type="ECO:0000256" key="3">
    <source>
        <dbReference type="ARBA" id="ARBA00023186"/>
    </source>
</evidence>
<comment type="similarity">
    <text evidence="7">Belongs to the prefoldin alpha subunit family.</text>
</comment>
<keyword evidence="3 7" id="KW-0143">Chaperone</keyword>
<dbReference type="PANTHER" id="PTHR12674">
    <property type="entry name" value="PREFOLDIN SUBUNIT 5"/>
    <property type="match status" value="1"/>
</dbReference>
<evidence type="ECO:0000256" key="5">
    <source>
        <dbReference type="ARBA" id="ARBA00044156"/>
    </source>
</evidence>
<dbReference type="HAMAP" id="MF_00308">
    <property type="entry name" value="PfdA"/>
    <property type="match status" value="1"/>
</dbReference>
<protein>
    <recommendedName>
        <fullName evidence="5 7">Prefoldin subunit alpha</fullName>
    </recommendedName>
    <alternativeName>
        <fullName evidence="6 7">GimC subunit alpha</fullName>
    </alternativeName>
</protein>